<sequence length="434" mass="48672">MEWQSSYRVVLMPKIIFSLFILHLIFLAYFNNFYLAGIPFRSVLILLSGILVAFHQRDIFAELTLVSKVYLLLMGYGLLVSLVNQVELGKIINGELKLLQSYLVILCGYYLVRNFGFKPLAYTFIFVALPSAAVGVLQALDVNAAWTLHDFFSTLQNKEISEEIQGQIEEALLRPPGLALYAIPQTYMLLAAVVFSCYLVLSSAIEGRYQVLLLLVNLVIFSGIVASETRSAMGAALFMLTAIYIYKFRSASLLLIGSVFLAGIVFSLLTTNDAGIDSRIVSLDDQSAQGRVTLYKYGIELFLQRWWGYGFNFDTVEYAPHYFINALNLFSYGPHEKAQYIVPVHNSILNMVHTYGILGIMILGYYLFRLVDGFWYRLIFVLGTLMNSSFHNAGILAGDLFIDMVIVVLLYESALKVRCAPKPVIVSGRQLSAA</sequence>
<reference evidence="7" key="1">
    <citation type="submission" date="2020-01" db="EMBL/GenBank/DDBJ databases">
        <authorList>
            <person name="Meier V. D."/>
            <person name="Meier V D."/>
        </authorList>
    </citation>
    <scope>NUCLEOTIDE SEQUENCE</scope>
    <source>
        <strain evidence="7">HLG_WM_MAG_08</strain>
    </source>
</reference>
<dbReference type="InterPro" id="IPR051533">
    <property type="entry name" value="WaaL-like"/>
</dbReference>
<feature type="transmembrane region" description="Helical" evidence="5">
    <location>
        <begin position="251"/>
        <end position="269"/>
    </location>
</feature>
<dbReference type="InterPro" id="IPR007016">
    <property type="entry name" value="O-antigen_ligase-rel_domated"/>
</dbReference>
<proteinExistence type="predicted"/>
<comment type="subcellular location">
    <subcellularLocation>
        <location evidence="1">Membrane</location>
        <topology evidence="1">Multi-pass membrane protein</topology>
    </subcellularLocation>
</comment>
<gene>
    <name evidence="7" type="ORF">HELGO_WM34934</name>
</gene>
<feature type="transmembrane region" description="Helical" evidence="5">
    <location>
        <begin position="178"/>
        <end position="200"/>
    </location>
</feature>
<keyword evidence="3 5" id="KW-1133">Transmembrane helix</keyword>
<evidence type="ECO:0000256" key="1">
    <source>
        <dbReference type="ARBA" id="ARBA00004141"/>
    </source>
</evidence>
<dbReference type="PANTHER" id="PTHR37422:SF13">
    <property type="entry name" value="LIPOPOLYSACCHARIDE BIOSYNTHESIS PROTEIN PA4999-RELATED"/>
    <property type="match status" value="1"/>
</dbReference>
<dbReference type="EMBL" id="CACVAV010000141">
    <property type="protein sequence ID" value="CAA6809083.1"/>
    <property type="molecule type" value="Genomic_DNA"/>
</dbReference>
<feature type="transmembrane region" description="Helical" evidence="5">
    <location>
        <begin position="119"/>
        <end position="140"/>
    </location>
</feature>
<evidence type="ECO:0000256" key="3">
    <source>
        <dbReference type="ARBA" id="ARBA00022989"/>
    </source>
</evidence>
<accession>A0A6S6SSF0</accession>
<feature type="transmembrane region" description="Helical" evidence="5">
    <location>
        <begin position="212"/>
        <end position="245"/>
    </location>
</feature>
<feature type="transmembrane region" description="Helical" evidence="5">
    <location>
        <begin position="96"/>
        <end position="112"/>
    </location>
</feature>
<keyword evidence="4 5" id="KW-0472">Membrane</keyword>
<organism evidence="7">
    <name type="scientific">uncultured Thiotrichaceae bacterium</name>
    <dbReference type="NCBI Taxonomy" id="298394"/>
    <lineage>
        <taxon>Bacteria</taxon>
        <taxon>Pseudomonadati</taxon>
        <taxon>Pseudomonadota</taxon>
        <taxon>Gammaproteobacteria</taxon>
        <taxon>Thiotrichales</taxon>
        <taxon>Thiotrichaceae</taxon>
        <taxon>environmental samples</taxon>
    </lineage>
</organism>
<dbReference type="AlphaFoldDB" id="A0A6S6SSF0"/>
<keyword evidence="2 5" id="KW-0812">Transmembrane</keyword>
<dbReference type="GO" id="GO:0016020">
    <property type="term" value="C:membrane"/>
    <property type="evidence" value="ECO:0007669"/>
    <property type="project" value="UniProtKB-SubCell"/>
</dbReference>
<evidence type="ECO:0000313" key="7">
    <source>
        <dbReference type="EMBL" id="CAA6809083.1"/>
    </source>
</evidence>
<evidence type="ECO:0000256" key="5">
    <source>
        <dbReference type="SAM" id="Phobius"/>
    </source>
</evidence>
<protein>
    <recommendedName>
        <fullName evidence="6">O-antigen ligase-related domain-containing protein</fullName>
    </recommendedName>
</protein>
<feature type="transmembrane region" description="Helical" evidence="5">
    <location>
        <begin position="65"/>
        <end position="84"/>
    </location>
</feature>
<dbReference type="Pfam" id="PF04932">
    <property type="entry name" value="Wzy_C"/>
    <property type="match status" value="1"/>
</dbReference>
<evidence type="ECO:0000256" key="2">
    <source>
        <dbReference type="ARBA" id="ARBA00022692"/>
    </source>
</evidence>
<evidence type="ECO:0000259" key="6">
    <source>
        <dbReference type="Pfam" id="PF04932"/>
    </source>
</evidence>
<feature type="transmembrane region" description="Helical" evidence="5">
    <location>
        <begin position="348"/>
        <end position="368"/>
    </location>
</feature>
<dbReference type="PANTHER" id="PTHR37422">
    <property type="entry name" value="TEICHURONIC ACID BIOSYNTHESIS PROTEIN TUAE"/>
    <property type="match status" value="1"/>
</dbReference>
<feature type="transmembrane region" description="Helical" evidence="5">
    <location>
        <begin position="33"/>
        <end position="53"/>
    </location>
</feature>
<name>A0A6S6SSF0_9GAMM</name>
<feature type="transmembrane region" description="Helical" evidence="5">
    <location>
        <begin position="388"/>
        <end position="411"/>
    </location>
</feature>
<feature type="domain" description="O-antigen ligase-related" evidence="6">
    <location>
        <begin position="218"/>
        <end position="363"/>
    </location>
</feature>
<evidence type="ECO:0000256" key="4">
    <source>
        <dbReference type="ARBA" id="ARBA00023136"/>
    </source>
</evidence>
<feature type="transmembrane region" description="Helical" evidence="5">
    <location>
        <begin position="7"/>
        <end position="27"/>
    </location>
</feature>